<dbReference type="PROSITE" id="PS51257">
    <property type="entry name" value="PROKAR_LIPOPROTEIN"/>
    <property type="match status" value="1"/>
</dbReference>
<dbReference type="InterPro" id="IPR018338">
    <property type="entry name" value="Carbonic_anhydrase_a-class_CS"/>
</dbReference>
<evidence type="ECO:0000256" key="1">
    <source>
        <dbReference type="ARBA" id="ARBA00001947"/>
    </source>
</evidence>
<dbReference type="InterPro" id="IPR023561">
    <property type="entry name" value="Carbonic_anhydrase_a-class"/>
</dbReference>
<evidence type="ECO:0000313" key="12">
    <source>
        <dbReference type="Proteomes" id="UP000612055"/>
    </source>
</evidence>
<evidence type="ECO:0000256" key="8">
    <source>
        <dbReference type="ARBA" id="ARBA00048348"/>
    </source>
</evidence>
<comment type="caution">
    <text evidence="11">The sequence shown here is derived from an EMBL/GenBank/DDBJ whole genome shotgun (WGS) entry which is preliminary data.</text>
</comment>
<name>A0A835XRF6_9CHLO</name>
<dbReference type="SMART" id="SM01057">
    <property type="entry name" value="Carb_anhydrase"/>
    <property type="match status" value="1"/>
</dbReference>
<comment type="similarity">
    <text evidence="3 9">Belongs to the alpha-carbonic anhydrase family.</text>
</comment>
<dbReference type="GO" id="GO:0008270">
    <property type="term" value="F:zinc ion binding"/>
    <property type="evidence" value="ECO:0007669"/>
    <property type="project" value="UniProtKB-UniRule"/>
</dbReference>
<evidence type="ECO:0000256" key="2">
    <source>
        <dbReference type="ARBA" id="ARBA00002904"/>
    </source>
</evidence>
<comment type="function">
    <text evidence="2 9">Reversible hydration of carbon dioxide.</text>
</comment>
<dbReference type="CDD" id="cd03124">
    <property type="entry name" value="alpha_CA_prokaryotic_like"/>
    <property type="match status" value="1"/>
</dbReference>
<dbReference type="EC" id="4.2.1.1" evidence="4 9"/>
<dbReference type="PANTHER" id="PTHR18952">
    <property type="entry name" value="CARBONIC ANHYDRASE"/>
    <property type="match status" value="1"/>
</dbReference>
<organism evidence="11 12">
    <name type="scientific">Edaphochlamys debaryana</name>
    <dbReference type="NCBI Taxonomy" id="47281"/>
    <lineage>
        <taxon>Eukaryota</taxon>
        <taxon>Viridiplantae</taxon>
        <taxon>Chlorophyta</taxon>
        <taxon>core chlorophytes</taxon>
        <taxon>Chlorophyceae</taxon>
        <taxon>CS clade</taxon>
        <taxon>Chlamydomonadales</taxon>
        <taxon>Chlamydomonadales incertae sedis</taxon>
        <taxon>Edaphochlamys</taxon>
    </lineage>
</organism>
<dbReference type="GO" id="GO:0004089">
    <property type="term" value="F:carbonate dehydratase activity"/>
    <property type="evidence" value="ECO:0007669"/>
    <property type="project" value="UniProtKB-UniRule"/>
</dbReference>
<keyword evidence="9" id="KW-0732">Signal</keyword>
<dbReference type="Pfam" id="PF00194">
    <property type="entry name" value="Carb_anhydrase"/>
    <property type="match status" value="1"/>
</dbReference>
<keyword evidence="12" id="KW-1185">Reference proteome</keyword>
<dbReference type="PROSITE" id="PS00162">
    <property type="entry name" value="ALPHA_CA_1"/>
    <property type="match status" value="1"/>
</dbReference>
<dbReference type="AlphaFoldDB" id="A0A835XRF6"/>
<dbReference type="InterPro" id="IPR041891">
    <property type="entry name" value="Alpha_CA_prokaryot-like"/>
</dbReference>
<gene>
    <name evidence="11" type="ORF">HYH03_011746</name>
</gene>
<dbReference type="Proteomes" id="UP000612055">
    <property type="component" value="Unassembled WGS sequence"/>
</dbReference>
<dbReference type="InterPro" id="IPR036398">
    <property type="entry name" value="CA_dom_sf"/>
</dbReference>
<feature type="domain" description="Alpha-carbonic anhydrase" evidence="10">
    <location>
        <begin position="44"/>
        <end position="329"/>
    </location>
</feature>
<keyword evidence="7 9" id="KW-0456">Lyase</keyword>
<evidence type="ECO:0000259" key="10">
    <source>
        <dbReference type="PROSITE" id="PS51144"/>
    </source>
</evidence>
<proteinExistence type="inferred from homology"/>
<evidence type="ECO:0000256" key="7">
    <source>
        <dbReference type="ARBA" id="ARBA00023239"/>
    </source>
</evidence>
<comment type="cofactor">
    <cofactor evidence="1 9">
        <name>Zn(2+)</name>
        <dbReference type="ChEBI" id="CHEBI:29105"/>
    </cofactor>
</comment>
<dbReference type="PANTHER" id="PTHR18952:SF265">
    <property type="entry name" value="CARBONIC ANHYDRASE"/>
    <property type="match status" value="1"/>
</dbReference>
<dbReference type="InterPro" id="IPR001148">
    <property type="entry name" value="CA_dom"/>
</dbReference>
<dbReference type="Gene3D" id="3.10.200.10">
    <property type="entry name" value="Alpha carbonic anhydrase"/>
    <property type="match status" value="1"/>
</dbReference>
<evidence type="ECO:0000256" key="9">
    <source>
        <dbReference type="RuleBase" id="RU367011"/>
    </source>
</evidence>
<evidence type="ECO:0000256" key="3">
    <source>
        <dbReference type="ARBA" id="ARBA00010718"/>
    </source>
</evidence>
<feature type="signal peptide" evidence="9">
    <location>
        <begin position="1"/>
        <end position="25"/>
    </location>
</feature>
<evidence type="ECO:0000256" key="5">
    <source>
        <dbReference type="ARBA" id="ARBA00022723"/>
    </source>
</evidence>
<sequence>MRRDSALSLGLLAVLALGAIACTQACIWKFGTAPDSLAKPSGGTHWDHGFNGDDWEGMDASNNSWVCMTGKRQSPINIPYTNVLDGKGSKVQHKHQTRWNYPSLVSNGSNVEVINTGHTIQVEWLYQYPADVKIAAPVGPTDTTPVTAVLGMHPEDCAMWVDAVPAQFHFHAVSEHLVSGKYYPLEMHIVHKITNGLPACAAGCFSVTGILFELHNGDDNPLLEAIWAAMPERAGVINYLPEGAEIPLGDLLPKTRDYVAYEGSLTTPPCTEGLLWHVFTKVQKISRRQWNMYRRAVGLKECTSTAEANTTTAAAAASHSHSRRMLGEVARRQLDTPAGTDPNAYTCKVVGYGDNHRNFQSNNGRVIKLARAD</sequence>
<evidence type="ECO:0000313" key="11">
    <source>
        <dbReference type="EMBL" id="KAG2489797.1"/>
    </source>
</evidence>
<dbReference type="OrthoDB" id="545904at2759"/>
<protein>
    <recommendedName>
        <fullName evidence="4 9">Carbonic anhydrase</fullName>
        <ecNumber evidence="4 9">4.2.1.1</ecNumber>
    </recommendedName>
</protein>
<feature type="chain" id="PRO_5033095832" description="Carbonic anhydrase" evidence="9">
    <location>
        <begin position="26"/>
        <end position="373"/>
    </location>
</feature>
<keyword evidence="6 9" id="KW-0862">Zinc</keyword>
<comment type="catalytic activity">
    <reaction evidence="8 9">
        <text>hydrogencarbonate + H(+) = CO2 + H2O</text>
        <dbReference type="Rhea" id="RHEA:10748"/>
        <dbReference type="ChEBI" id="CHEBI:15377"/>
        <dbReference type="ChEBI" id="CHEBI:15378"/>
        <dbReference type="ChEBI" id="CHEBI:16526"/>
        <dbReference type="ChEBI" id="CHEBI:17544"/>
        <dbReference type="EC" id="4.2.1.1"/>
    </reaction>
</comment>
<dbReference type="PROSITE" id="PS51144">
    <property type="entry name" value="ALPHA_CA_2"/>
    <property type="match status" value="1"/>
</dbReference>
<reference evidence="11" key="1">
    <citation type="journal article" date="2020" name="bioRxiv">
        <title>Comparative genomics of Chlamydomonas.</title>
        <authorList>
            <person name="Craig R.J."/>
            <person name="Hasan A.R."/>
            <person name="Ness R.W."/>
            <person name="Keightley P.D."/>
        </authorList>
    </citation>
    <scope>NUCLEOTIDE SEQUENCE</scope>
    <source>
        <strain evidence="11">CCAP 11/70</strain>
    </source>
</reference>
<keyword evidence="5 9" id="KW-0479">Metal-binding</keyword>
<evidence type="ECO:0000256" key="4">
    <source>
        <dbReference type="ARBA" id="ARBA00012925"/>
    </source>
</evidence>
<evidence type="ECO:0000256" key="6">
    <source>
        <dbReference type="ARBA" id="ARBA00022833"/>
    </source>
</evidence>
<dbReference type="SUPFAM" id="SSF51069">
    <property type="entry name" value="Carbonic anhydrase"/>
    <property type="match status" value="1"/>
</dbReference>
<dbReference type="EMBL" id="JAEHOE010000069">
    <property type="protein sequence ID" value="KAG2489797.1"/>
    <property type="molecule type" value="Genomic_DNA"/>
</dbReference>
<accession>A0A835XRF6</accession>